<evidence type="ECO:0000259" key="11">
    <source>
        <dbReference type="PROSITE" id="PS50111"/>
    </source>
</evidence>
<dbReference type="Gene3D" id="3.30.450.20">
    <property type="entry name" value="PAS domain"/>
    <property type="match status" value="2"/>
</dbReference>
<keyword evidence="5" id="KW-0812">Transmembrane</keyword>
<evidence type="ECO:0000256" key="9">
    <source>
        <dbReference type="ARBA" id="ARBA00029447"/>
    </source>
</evidence>
<feature type="domain" description="Methyl-accepting transducer" evidence="11">
    <location>
        <begin position="366"/>
        <end position="637"/>
    </location>
</feature>
<dbReference type="OrthoDB" id="9762005at2"/>
<keyword evidence="3" id="KW-0488">Methylation</keyword>
<evidence type="ECO:0000256" key="3">
    <source>
        <dbReference type="ARBA" id="ARBA00022481"/>
    </source>
</evidence>
<proteinExistence type="inferred from homology"/>
<evidence type="ECO:0000256" key="8">
    <source>
        <dbReference type="ARBA" id="ARBA00023224"/>
    </source>
</evidence>
<dbReference type="PROSITE" id="PS50111">
    <property type="entry name" value="CHEMOTAXIS_TRANSDUC_2"/>
    <property type="match status" value="1"/>
</dbReference>
<dbReference type="AlphaFoldDB" id="A0A1C0YCX6"/>
<dbReference type="GO" id="GO:0007165">
    <property type="term" value="P:signal transduction"/>
    <property type="evidence" value="ECO:0007669"/>
    <property type="project" value="UniProtKB-KW"/>
</dbReference>
<dbReference type="InterPro" id="IPR003660">
    <property type="entry name" value="HAMP_dom"/>
</dbReference>
<evidence type="ECO:0000256" key="5">
    <source>
        <dbReference type="ARBA" id="ARBA00022692"/>
    </source>
</evidence>
<dbReference type="PROSITE" id="PS50885">
    <property type="entry name" value="HAMP"/>
    <property type="match status" value="1"/>
</dbReference>
<dbReference type="SMART" id="SM00304">
    <property type="entry name" value="HAMP"/>
    <property type="match status" value="1"/>
</dbReference>
<dbReference type="SUPFAM" id="SSF103190">
    <property type="entry name" value="Sensory domain-like"/>
    <property type="match status" value="1"/>
</dbReference>
<reference evidence="13 14" key="1">
    <citation type="submission" date="2016-07" db="EMBL/GenBank/DDBJ databases">
        <title>Caryophanon tenue genome sequencing.</title>
        <authorList>
            <person name="Verma A."/>
            <person name="Pal Y."/>
            <person name="Krishnamurthi S."/>
        </authorList>
    </citation>
    <scope>NUCLEOTIDE SEQUENCE [LARGE SCALE GENOMIC DNA]</scope>
    <source>
        <strain evidence="13 14">DSM 14152</strain>
    </source>
</reference>
<evidence type="ECO:0008006" key="15">
    <source>
        <dbReference type="Google" id="ProtNLM"/>
    </source>
</evidence>
<evidence type="ECO:0000256" key="2">
    <source>
        <dbReference type="ARBA" id="ARBA00022475"/>
    </source>
</evidence>
<dbReference type="PANTHER" id="PTHR32089">
    <property type="entry name" value="METHYL-ACCEPTING CHEMOTAXIS PROTEIN MCPB"/>
    <property type="match status" value="1"/>
</dbReference>
<dbReference type="CDD" id="cd12912">
    <property type="entry name" value="PDC2_MCP_like"/>
    <property type="match status" value="1"/>
</dbReference>
<dbReference type="Gene3D" id="1.10.287.950">
    <property type="entry name" value="Methyl-accepting chemotaxis protein"/>
    <property type="match status" value="1"/>
</dbReference>
<accession>A0A1C0YCX6</accession>
<dbReference type="GO" id="GO:0006935">
    <property type="term" value="P:chemotaxis"/>
    <property type="evidence" value="ECO:0007669"/>
    <property type="project" value="UniProtKB-KW"/>
</dbReference>
<keyword evidence="6" id="KW-1133">Transmembrane helix</keyword>
<dbReference type="Pfam" id="PF02743">
    <property type="entry name" value="dCache_1"/>
    <property type="match status" value="1"/>
</dbReference>
<evidence type="ECO:0000256" key="10">
    <source>
        <dbReference type="PROSITE-ProRule" id="PRU00284"/>
    </source>
</evidence>
<dbReference type="Proteomes" id="UP000093199">
    <property type="component" value="Unassembled WGS sequence"/>
</dbReference>
<dbReference type="STRING" id="33978.A6M13_14160"/>
<evidence type="ECO:0000256" key="4">
    <source>
        <dbReference type="ARBA" id="ARBA00022500"/>
    </source>
</evidence>
<dbReference type="InterPro" id="IPR004089">
    <property type="entry name" value="MCPsignal_dom"/>
</dbReference>
<keyword evidence="8 10" id="KW-0807">Transducer</keyword>
<dbReference type="InterPro" id="IPR029151">
    <property type="entry name" value="Sensor-like_sf"/>
</dbReference>
<comment type="caution">
    <text evidence="13">The sequence shown here is derived from an EMBL/GenBank/DDBJ whole genome shotgun (WGS) entry which is preliminary data.</text>
</comment>
<organism evidence="13 14">
    <name type="scientific">Caryophanon tenue</name>
    <dbReference type="NCBI Taxonomy" id="33978"/>
    <lineage>
        <taxon>Bacteria</taxon>
        <taxon>Bacillati</taxon>
        <taxon>Bacillota</taxon>
        <taxon>Bacilli</taxon>
        <taxon>Bacillales</taxon>
        <taxon>Caryophanaceae</taxon>
        <taxon>Caryophanon</taxon>
    </lineage>
</organism>
<gene>
    <name evidence="13" type="ORF">A6M13_14160</name>
</gene>
<dbReference type="InterPro" id="IPR033479">
    <property type="entry name" value="dCache_1"/>
</dbReference>
<dbReference type="PANTHER" id="PTHR32089:SF114">
    <property type="entry name" value="METHYL-ACCEPTING CHEMOTAXIS PROTEIN MCPB"/>
    <property type="match status" value="1"/>
</dbReference>
<dbReference type="SMART" id="SM00283">
    <property type="entry name" value="MA"/>
    <property type="match status" value="1"/>
</dbReference>
<evidence type="ECO:0000256" key="1">
    <source>
        <dbReference type="ARBA" id="ARBA00004651"/>
    </source>
</evidence>
<keyword evidence="4" id="KW-0145">Chemotaxis</keyword>
<dbReference type="CDD" id="cd18773">
    <property type="entry name" value="PDC1_HK_sensor"/>
    <property type="match status" value="1"/>
</dbReference>
<comment type="subcellular location">
    <subcellularLocation>
        <location evidence="1">Cell membrane</location>
        <topology evidence="1">Multi-pass membrane protein</topology>
    </subcellularLocation>
</comment>
<keyword evidence="14" id="KW-1185">Reference proteome</keyword>
<dbReference type="Gene3D" id="1.10.8.500">
    <property type="entry name" value="HAMP domain in histidine kinase"/>
    <property type="match status" value="1"/>
</dbReference>
<dbReference type="Pfam" id="PF00672">
    <property type="entry name" value="HAMP"/>
    <property type="match status" value="1"/>
</dbReference>
<evidence type="ECO:0000259" key="12">
    <source>
        <dbReference type="PROSITE" id="PS50885"/>
    </source>
</evidence>
<dbReference type="EMBL" id="MASJ01000017">
    <property type="protein sequence ID" value="OCS85022.1"/>
    <property type="molecule type" value="Genomic_DNA"/>
</dbReference>
<evidence type="ECO:0000313" key="14">
    <source>
        <dbReference type="Proteomes" id="UP000093199"/>
    </source>
</evidence>
<protein>
    <recommendedName>
        <fullName evidence="15">Chemotaxis protein</fullName>
    </recommendedName>
</protein>
<dbReference type="SUPFAM" id="SSF58104">
    <property type="entry name" value="Methyl-accepting chemotaxis protein (MCP) signaling domain"/>
    <property type="match status" value="1"/>
</dbReference>
<evidence type="ECO:0000313" key="13">
    <source>
        <dbReference type="EMBL" id="OCS85022.1"/>
    </source>
</evidence>
<evidence type="ECO:0000256" key="6">
    <source>
        <dbReference type="ARBA" id="ARBA00022989"/>
    </source>
</evidence>
<feature type="domain" description="HAMP" evidence="12">
    <location>
        <begin position="295"/>
        <end position="347"/>
    </location>
</feature>
<dbReference type="Pfam" id="PF00015">
    <property type="entry name" value="MCPsignal"/>
    <property type="match status" value="1"/>
</dbReference>
<dbReference type="GO" id="GO:0005886">
    <property type="term" value="C:plasma membrane"/>
    <property type="evidence" value="ECO:0007669"/>
    <property type="project" value="UniProtKB-SubCell"/>
</dbReference>
<keyword evidence="7" id="KW-0472">Membrane</keyword>
<name>A0A1C0YCX6_9BACL</name>
<sequence>MKKKSIRTKLIGLLVVALTIIMTFSSVMIINLFKEEIETMLQEETVEKVAFLNTFLDNYLETPIALVEHTATHVIVPANEEEKAILHTQLQAKAEGIQGVLGLHVAYDGDPLLYSSEALTLASDYDANTREWYIEAKENPTEILVTDPYVDAITGKLIVGVSKMMSNGQGVVTLDLDLAFLENIASTIIVGDTGYTFVFDQNGKVLYHPNFEQGELVTDVPFYEAFMETNYLETEDEGTHIYINRFFNETMNWQIGSIYTESDIDSAYKDSVSSIVAINTICIVVLLMIFFVIVTRIIRPLKQVMAHAQDVAQGDLTKQVMIQTTDEIGQLSASFNGMTTSLQTMVRSVDETSTRLHHFTTDVSSSVEENVQSIHQVVGHIQAVSEQSKDQLVATQDVQHIVQHMGQQVDQIAQNVNEVRTASAKAEQETLSGVEMVTAVRQQMQQIATYAQETAINFNELITVANHIQSFSEGISGIAAQTNLLALNASIEAARAGEHGKSFAVVAEEVRKLAEQTNTSASEIQTLVATIQKTGAVANDSMKESGDAVQDGLEKIADAHERFIVIQHVMLTLATRVNEAETMLAQLNDSKETAIEAVSHITETTKEVSQNIEHVAATTEEQNMSMEQMAIAAEQLAQQAQQLQALIRRFTV</sequence>
<comment type="similarity">
    <text evidence="9">Belongs to the methyl-accepting chemotaxis (MCP) protein family.</text>
</comment>
<dbReference type="CDD" id="cd06225">
    <property type="entry name" value="HAMP"/>
    <property type="match status" value="1"/>
</dbReference>
<evidence type="ECO:0000256" key="7">
    <source>
        <dbReference type="ARBA" id="ARBA00023136"/>
    </source>
</evidence>
<keyword evidence="2" id="KW-1003">Cell membrane</keyword>
<dbReference type="RefSeq" id="WP_066545252.1">
    <property type="nucleotide sequence ID" value="NZ_MASJ01000017.1"/>
</dbReference>